<keyword evidence="3" id="KW-1185">Reference proteome</keyword>
<keyword evidence="1" id="KW-0732">Signal</keyword>
<dbReference type="EMBL" id="BORQ01000004">
    <property type="protein sequence ID" value="GIO32417.1"/>
    <property type="molecule type" value="Genomic_DNA"/>
</dbReference>
<organism evidence="2 3">
    <name type="scientific">Paenibacillus albilobatus</name>
    <dbReference type="NCBI Taxonomy" id="2716884"/>
    <lineage>
        <taxon>Bacteria</taxon>
        <taxon>Bacillati</taxon>
        <taxon>Bacillota</taxon>
        <taxon>Bacilli</taxon>
        <taxon>Bacillales</taxon>
        <taxon>Paenibacillaceae</taxon>
        <taxon>Paenibacillus</taxon>
    </lineage>
</organism>
<dbReference type="Proteomes" id="UP000679779">
    <property type="component" value="Unassembled WGS sequence"/>
</dbReference>
<name>A0A919XGI4_9BACL</name>
<evidence type="ECO:0000313" key="3">
    <source>
        <dbReference type="Proteomes" id="UP000679779"/>
    </source>
</evidence>
<proteinExistence type="predicted"/>
<feature type="signal peptide" evidence="1">
    <location>
        <begin position="1"/>
        <end position="25"/>
    </location>
</feature>
<reference evidence="2" key="1">
    <citation type="submission" date="2021-03" db="EMBL/GenBank/DDBJ databases">
        <title>Antimicrobial resistance genes in bacteria isolated from Japanese honey, and their potential for conferring macrolide and lincosamide resistance in the American foulbrood pathogen Paenibacillus larvae.</title>
        <authorList>
            <person name="Okamoto M."/>
            <person name="Kumagai M."/>
            <person name="Kanamori H."/>
            <person name="Takamatsu D."/>
        </authorList>
    </citation>
    <scope>NUCLEOTIDE SEQUENCE</scope>
    <source>
        <strain evidence="2">J2TS6</strain>
    </source>
</reference>
<gene>
    <name evidence="2" type="ORF">J2TS6_35580</name>
</gene>
<feature type="chain" id="PRO_5039456862" evidence="1">
    <location>
        <begin position="26"/>
        <end position="118"/>
    </location>
</feature>
<evidence type="ECO:0000313" key="2">
    <source>
        <dbReference type="EMBL" id="GIO32417.1"/>
    </source>
</evidence>
<protein>
    <submittedName>
        <fullName evidence="2">Uncharacterized protein</fullName>
    </submittedName>
</protein>
<accession>A0A919XGI4</accession>
<evidence type="ECO:0000256" key="1">
    <source>
        <dbReference type="SAM" id="SignalP"/>
    </source>
</evidence>
<comment type="caution">
    <text evidence="2">The sequence shown here is derived from an EMBL/GenBank/DDBJ whole genome shotgun (WGS) entry which is preliminary data.</text>
</comment>
<dbReference type="RefSeq" id="WP_160039165.1">
    <property type="nucleotide sequence ID" value="NZ_BORQ01000004.1"/>
</dbReference>
<sequence>MAKKKTFMFFSVLALMFTLAASASASDSASSSVEGPKASVQTDVVIVKPQGFIDNINQETTKLQAANDSAPTVTIEEIKPQQKLNAYNLDDISVYGTSRPRDFWNLASSIIWVLIANP</sequence>
<dbReference type="AlphaFoldDB" id="A0A919XGI4"/>